<name>A0A165B2B8_9SYNE</name>
<dbReference type="EMBL" id="FITM01000066">
    <property type="protein sequence ID" value="SAY38656.1"/>
    <property type="molecule type" value="Genomic_DNA"/>
</dbReference>
<evidence type="ECO:0000313" key="2">
    <source>
        <dbReference type="Proteomes" id="UP000182631"/>
    </source>
</evidence>
<reference evidence="2" key="1">
    <citation type="submission" date="2016-02" db="EMBL/GenBank/DDBJ databases">
        <authorList>
            <person name="liu f."/>
        </authorList>
    </citation>
    <scope>NUCLEOTIDE SEQUENCE [LARGE SCALE GENOMIC DNA]</scope>
</reference>
<proteinExistence type="predicted"/>
<organism evidence="1 2">
    <name type="scientific">Candidatus Synechococcus spongiarum</name>
    <dbReference type="NCBI Taxonomy" id="431041"/>
    <lineage>
        <taxon>Bacteria</taxon>
        <taxon>Bacillati</taxon>
        <taxon>Cyanobacteriota</taxon>
        <taxon>Cyanophyceae</taxon>
        <taxon>Synechococcales</taxon>
        <taxon>Synechococcaceae</taxon>
        <taxon>Synechococcus</taxon>
    </lineage>
</organism>
<evidence type="ECO:0000313" key="1">
    <source>
        <dbReference type="EMBL" id="SAY38656.1"/>
    </source>
</evidence>
<keyword evidence="2" id="KW-1185">Reference proteome</keyword>
<gene>
    <name evidence="1" type="ORF">FLM9_557</name>
</gene>
<protein>
    <submittedName>
        <fullName evidence="1">Uncharacterized protein</fullName>
    </submittedName>
</protein>
<accession>A0A165B2B8</accession>
<dbReference type="Proteomes" id="UP000182631">
    <property type="component" value="Unassembled WGS sequence"/>
</dbReference>
<dbReference type="AlphaFoldDB" id="A0A165B2B8"/>
<sequence>MVTRLRLDAQWPITLPHPDAQAGAGDDTTLTPSLEVGRRHDDGAAETGFGLGLGGGILLCHPSHGLQAERRGRGLFSHAANGFRDRGFAASLSWRQQPDAELGAALSLNQTMGGASSGGADALLSRVTLEGLAANDDSGHDHLKNQRLDLQLSYGLFAFGERFTLTPELGLVLYDGGRDYRIGWSLKHLAEDETESSALSFDLARRERNDNSDAPDHEVQLAWTTHF</sequence>